<keyword evidence="3 8" id="KW-0479">Metal-binding</keyword>
<evidence type="ECO:0000313" key="12">
    <source>
        <dbReference type="Proteomes" id="UP000003163"/>
    </source>
</evidence>
<accession>J8ZVK2</accession>
<feature type="site" description="Histone H3K4me3 binding" evidence="7">
    <location>
        <position position="153"/>
    </location>
</feature>
<feature type="binding site" evidence="8">
    <location>
        <position position="149"/>
    </location>
    <ligand>
        <name>Zn(2+)</name>
        <dbReference type="ChEBI" id="CHEBI:29105"/>
        <label>2</label>
    </ligand>
</feature>
<evidence type="ECO:0000256" key="1">
    <source>
        <dbReference type="ARBA" id="ARBA00004123"/>
    </source>
</evidence>
<feature type="site" description="Histone H3K4me3 binding" evidence="7">
    <location>
        <position position="145"/>
    </location>
</feature>
<keyword evidence="5 8" id="KW-0862">Zinc</keyword>
<sequence length="188" mass="21604">MTPIDVLDDVLNSLQTLPLKCKHYTKQILVNDKIISKKTKKRDKLIKKLLKDPNNGIFQKKFSRYQIAIEKAISNKIKVAENMKNIIAEIRTDFCEKVTQLEEKIILDDSSLRLVIVDKIDAFDNEEKTYCICNKKSTDDMIACDNNECKIGWFHFGCVGLLSAPHGSWFCDNCKKKKSRTSRNSQGN</sequence>
<feature type="binding site" evidence="8">
    <location>
        <position position="174"/>
    </location>
    <ligand>
        <name>Zn(2+)</name>
        <dbReference type="ChEBI" id="CHEBI:29105"/>
        <label>2</label>
    </ligand>
</feature>
<dbReference type="Gene3D" id="3.30.40.10">
    <property type="entry name" value="Zinc/RING finger domain, C3HC4 (zinc finger)"/>
    <property type="match status" value="1"/>
</dbReference>
<dbReference type="SMART" id="SM00249">
    <property type="entry name" value="PHD"/>
    <property type="match status" value="1"/>
</dbReference>
<feature type="site" description="Histone H3K4me3 binding" evidence="7">
    <location>
        <position position="141"/>
    </location>
</feature>
<comment type="subcellular location">
    <subcellularLocation>
        <location evidence="1">Nucleus</location>
    </subcellularLocation>
</comment>
<dbReference type="PROSITE" id="PS01359">
    <property type="entry name" value="ZF_PHD_1"/>
    <property type="match status" value="1"/>
</dbReference>
<evidence type="ECO:0000256" key="6">
    <source>
        <dbReference type="ARBA" id="ARBA00023242"/>
    </source>
</evidence>
<dbReference type="AlphaFoldDB" id="J8ZVK2"/>
<dbReference type="Proteomes" id="UP000003163">
    <property type="component" value="Unassembled WGS sequence"/>
</dbReference>
<dbReference type="HOGENOM" id="CLU_031900_4_1_1"/>
<dbReference type="CDD" id="cd15505">
    <property type="entry name" value="PHD_ING"/>
    <property type="match status" value="1"/>
</dbReference>
<feature type="binding site" evidence="8">
    <location>
        <position position="133"/>
    </location>
    <ligand>
        <name>Zn(2+)</name>
        <dbReference type="ChEBI" id="CHEBI:29105"/>
        <label>1</label>
    </ligand>
</feature>
<comment type="caution">
    <text evidence="11">The sequence shown here is derived from an EMBL/GenBank/DDBJ whole genome shotgun (WGS) entry which is preliminary data.</text>
</comment>
<dbReference type="InterPro" id="IPR019787">
    <property type="entry name" value="Znf_PHD-finger"/>
</dbReference>
<dbReference type="STRING" id="1003232.J8ZVK2"/>
<keyword evidence="12" id="KW-1185">Reference proteome</keyword>
<feature type="domain" description="PHD-type" evidence="10">
    <location>
        <begin position="128"/>
        <end position="177"/>
    </location>
</feature>
<dbReference type="InterPro" id="IPR011011">
    <property type="entry name" value="Znf_FYVE_PHD"/>
</dbReference>
<proteinExistence type="inferred from homology"/>
<dbReference type="GO" id="GO:0005634">
    <property type="term" value="C:nucleus"/>
    <property type="evidence" value="ECO:0007669"/>
    <property type="project" value="UniProtKB-SubCell"/>
</dbReference>
<feature type="binding site" evidence="8">
    <location>
        <position position="155"/>
    </location>
    <ligand>
        <name>Zn(2+)</name>
        <dbReference type="ChEBI" id="CHEBI:29105"/>
        <label>1</label>
    </ligand>
</feature>
<evidence type="ECO:0000256" key="9">
    <source>
        <dbReference type="PROSITE-ProRule" id="PRU00146"/>
    </source>
</evidence>
<feature type="binding site" evidence="8">
    <location>
        <position position="158"/>
    </location>
    <ligand>
        <name>Zn(2+)</name>
        <dbReference type="ChEBI" id="CHEBI:29105"/>
        <label>1</label>
    </ligand>
</feature>
<evidence type="ECO:0000256" key="2">
    <source>
        <dbReference type="ARBA" id="ARBA00010210"/>
    </source>
</evidence>
<organism evidence="11 12">
    <name type="scientific">Edhazardia aedis (strain USNM 41457)</name>
    <name type="common">Microsporidian parasite</name>
    <dbReference type="NCBI Taxonomy" id="1003232"/>
    <lineage>
        <taxon>Eukaryota</taxon>
        <taxon>Fungi</taxon>
        <taxon>Fungi incertae sedis</taxon>
        <taxon>Microsporidia</taxon>
        <taxon>Edhazardia</taxon>
    </lineage>
</organism>
<dbReference type="InterPro" id="IPR019786">
    <property type="entry name" value="Zinc_finger_PHD-type_CS"/>
</dbReference>
<dbReference type="EMBL" id="AFBI03000002">
    <property type="protein sequence ID" value="EJW03678.1"/>
    <property type="molecule type" value="Genomic_DNA"/>
</dbReference>
<dbReference type="SUPFAM" id="SSF57903">
    <property type="entry name" value="FYVE/PHD zinc finger"/>
    <property type="match status" value="1"/>
</dbReference>
<reference evidence="12" key="2">
    <citation type="submission" date="2015-07" db="EMBL/GenBank/DDBJ databases">
        <title>Contrasting host-pathogen interactions and genome evolution in two generalist and specialist microsporidian pathogens of mosquitoes.</title>
        <authorList>
            <consortium name="The Broad Institute Genomics Platform"/>
            <consortium name="The Broad Institute Genome Sequencing Center for Infectious Disease"/>
            <person name="Cuomo C.A."/>
            <person name="Sanscrainte N.D."/>
            <person name="Goldberg J.M."/>
            <person name="Heiman D."/>
            <person name="Young S."/>
            <person name="Zeng Q."/>
            <person name="Becnel J.J."/>
            <person name="Birren B.W."/>
        </authorList>
    </citation>
    <scope>NUCLEOTIDE SEQUENCE [LARGE SCALE GENOMIC DNA]</scope>
    <source>
        <strain evidence="12">USNM 41457</strain>
    </source>
</reference>
<evidence type="ECO:0000256" key="3">
    <source>
        <dbReference type="ARBA" id="ARBA00022723"/>
    </source>
</evidence>
<feature type="binding site" evidence="8">
    <location>
        <position position="144"/>
    </location>
    <ligand>
        <name>Zn(2+)</name>
        <dbReference type="ChEBI" id="CHEBI:29105"/>
        <label>2</label>
    </ligand>
</feature>
<dbReference type="OrthoDB" id="5411773at2759"/>
<keyword evidence="6" id="KW-0539">Nucleus</keyword>
<reference evidence="11 12" key="1">
    <citation type="submission" date="2011-08" db="EMBL/GenBank/DDBJ databases">
        <authorList>
            <person name="Liu Z.J."/>
            <person name="Shi F.L."/>
            <person name="Lu J.Q."/>
            <person name="Li M."/>
            <person name="Wang Z.L."/>
        </authorList>
    </citation>
    <scope>NUCLEOTIDE SEQUENCE [LARGE SCALE GENOMIC DNA]</scope>
    <source>
        <strain evidence="11 12">USNM 41457</strain>
    </source>
</reference>
<evidence type="ECO:0000256" key="4">
    <source>
        <dbReference type="ARBA" id="ARBA00022771"/>
    </source>
</evidence>
<protein>
    <recommendedName>
        <fullName evidence="10">PHD-type domain-containing protein</fullName>
    </recommendedName>
</protein>
<evidence type="ECO:0000259" key="10">
    <source>
        <dbReference type="PROSITE" id="PS50016"/>
    </source>
</evidence>
<keyword evidence="4 9" id="KW-0863">Zinc-finger</keyword>
<evidence type="ECO:0000313" key="11">
    <source>
        <dbReference type="EMBL" id="EJW03678.1"/>
    </source>
</evidence>
<feature type="binding site" evidence="8">
    <location>
        <position position="171"/>
    </location>
    <ligand>
        <name>Zn(2+)</name>
        <dbReference type="ChEBI" id="CHEBI:29105"/>
        <label>2</label>
    </ligand>
</feature>
<evidence type="ECO:0000256" key="8">
    <source>
        <dbReference type="PIRSR" id="PIRSR628651-51"/>
    </source>
</evidence>
<feature type="binding site" evidence="8">
    <location>
        <position position="131"/>
    </location>
    <ligand>
        <name>Zn(2+)</name>
        <dbReference type="ChEBI" id="CHEBI:29105"/>
        <label>1</label>
    </ligand>
</feature>
<gene>
    <name evidence="11" type="ORF">EDEG_00166</name>
</gene>
<dbReference type="InterPro" id="IPR001965">
    <property type="entry name" value="Znf_PHD"/>
</dbReference>
<comment type="similarity">
    <text evidence="2">Belongs to the ING family.</text>
</comment>
<dbReference type="VEuPathDB" id="MicrosporidiaDB:EDEG_00166"/>
<evidence type="ECO:0000256" key="5">
    <source>
        <dbReference type="ARBA" id="ARBA00022833"/>
    </source>
</evidence>
<name>J8ZVK2_EDHAE</name>
<dbReference type="InterPro" id="IPR013083">
    <property type="entry name" value="Znf_RING/FYVE/PHD"/>
</dbReference>
<dbReference type="OMA" id="SAFGDMI"/>
<dbReference type="InParanoid" id="J8ZVK2"/>
<dbReference type="PANTHER" id="PTHR10333">
    <property type="entry name" value="INHIBITOR OF GROWTH PROTEIN"/>
    <property type="match status" value="1"/>
</dbReference>
<evidence type="ECO:0000256" key="7">
    <source>
        <dbReference type="PIRSR" id="PIRSR628651-50"/>
    </source>
</evidence>
<dbReference type="InterPro" id="IPR028651">
    <property type="entry name" value="ING_fam"/>
</dbReference>
<dbReference type="GO" id="GO:0008270">
    <property type="term" value="F:zinc ion binding"/>
    <property type="evidence" value="ECO:0007669"/>
    <property type="project" value="UniProtKB-KW"/>
</dbReference>
<feature type="site" description="Histone H3K4me3 binding" evidence="7">
    <location>
        <position position="130"/>
    </location>
</feature>
<dbReference type="PROSITE" id="PS50016">
    <property type="entry name" value="ZF_PHD_2"/>
    <property type="match status" value="1"/>
</dbReference>